<keyword evidence="3" id="KW-0574">Periplasm</keyword>
<dbReference type="Proteomes" id="UP000031521">
    <property type="component" value="Plasmid pP73A"/>
</dbReference>
<dbReference type="RefSeq" id="WP_043872143.1">
    <property type="nucleotide sequence ID" value="NZ_CP004394.1"/>
</dbReference>
<dbReference type="Gene3D" id="3.40.190.170">
    <property type="entry name" value="Bacterial extracellular solute-binding protein, family 7"/>
    <property type="match status" value="1"/>
</dbReference>
<evidence type="ECO:0000256" key="2">
    <source>
        <dbReference type="ARBA" id="ARBA00022729"/>
    </source>
</evidence>
<feature type="signal peptide" evidence="4">
    <location>
        <begin position="1"/>
        <end position="24"/>
    </location>
</feature>
<comment type="subcellular location">
    <subcellularLocation>
        <location evidence="1">Periplasm</location>
    </subcellularLocation>
</comment>
<geneLocation type="plasmid" evidence="5 6">
    <name>pP73A</name>
</geneLocation>
<name>A0A0B5E1Q4_9RHOB</name>
<evidence type="ECO:0000313" key="6">
    <source>
        <dbReference type="Proteomes" id="UP000031521"/>
    </source>
</evidence>
<organism evidence="5 6">
    <name type="scientific">Celeribacter indicus</name>
    <dbReference type="NCBI Taxonomy" id="1208324"/>
    <lineage>
        <taxon>Bacteria</taxon>
        <taxon>Pseudomonadati</taxon>
        <taxon>Pseudomonadota</taxon>
        <taxon>Alphaproteobacteria</taxon>
        <taxon>Rhodobacterales</taxon>
        <taxon>Roseobacteraceae</taxon>
        <taxon>Celeribacter</taxon>
    </lineage>
</organism>
<dbReference type="InterPro" id="IPR038404">
    <property type="entry name" value="TRAP_DctP_sf"/>
</dbReference>
<dbReference type="EMBL" id="CP004394">
    <property type="protein sequence ID" value="AJE49159.1"/>
    <property type="molecule type" value="Genomic_DNA"/>
</dbReference>
<keyword evidence="6" id="KW-1185">Reference proteome</keyword>
<dbReference type="PANTHER" id="PTHR33376">
    <property type="match status" value="1"/>
</dbReference>
<keyword evidence="5" id="KW-0614">Plasmid</keyword>
<evidence type="ECO:0000256" key="4">
    <source>
        <dbReference type="SAM" id="SignalP"/>
    </source>
</evidence>
<dbReference type="GO" id="GO:0042597">
    <property type="term" value="C:periplasmic space"/>
    <property type="evidence" value="ECO:0007669"/>
    <property type="project" value="UniProtKB-SubCell"/>
</dbReference>
<protein>
    <recommendedName>
        <fullName evidence="7">TRAP dicarboxylate transporter subunit DctP</fullName>
    </recommendedName>
</protein>
<dbReference type="NCBIfam" id="NF037995">
    <property type="entry name" value="TRAP_S1"/>
    <property type="match status" value="1"/>
</dbReference>
<dbReference type="GO" id="GO:0055085">
    <property type="term" value="P:transmembrane transport"/>
    <property type="evidence" value="ECO:0007669"/>
    <property type="project" value="InterPro"/>
</dbReference>
<dbReference type="CDD" id="cd13601">
    <property type="entry name" value="PBP2_TRAP_DctP1_3_4_like"/>
    <property type="match status" value="1"/>
</dbReference>
<evidence type="ECO:0000313" key="5">
    <source>
        <dbReference type="EMBL" id="AJE49159.1"/>
    </source>
</evidence>
<dbReference type="HOGENOM" id="CLU_036176_2_2_5"/>
<proteinExistence type="predicted"/>
<reference evidence="5 6" key="1">
    <citation type="journal article" date="2014" name="Int. J. Syst. Evol. Microbiol.">
        <title>Celeribacter indicus sp. nov., a polycyclic aromatic hydrocarbon-degrading bacterium from deep-sea sediment and reclassification of Huaishuia halophila as Celeribacter halophilus comb. nov.</title>
        <authorList>
            <person name="Lai Q."/>
            <person name="Cao J."/>
            <person name="Yuan J."/>
            <person name="Li F."/>
            <person name="Shao Z."/>
        </authorList>
    </citation>
    <scope>NUCLEOTIDE SEQUENCE [LARGE SCALE GENOMIC DNA]</scope>
    <source>
        <strain evidence="5">P73</strain>
        <plasmid evidence="6">Plasmid pP73A</plasmid>
    </source>
</reference>
<dbReference type="Pfam" id="PF03480">
    <property type="entry name" value="DctP"/>
    <property type="match status" value="1"/>
</dbReference>
<dbReference type="InterPro" id="IPR018389">
    <property type="entry name" value="DctP_fam"/>
</dbReference>
<evidence type="ECO:0000256" key="3">
    <source>
        <dbReference type="ARBA" id="ARBA00022764"/>
    </source>
</evidence>
<accession>A0A0B5E1Q4</accession>
<evidence type="ECO:0000256" key="1">
    <source>
        <dbReference type="ARBA" id="ARBA00004418"/>
    </source>
</evidence>
<dbReference type="AlphaFoldDB" id="A0A0B5E1Q4"/>
<keyword evidence="2 4" id="KW-0732">Signal</keyword>
<dbReference type="PANTHER" id="PTHR33376:SF15">
    <property type="entry name" value="BLL6794 PROTEIN"/>
    <property type="match status" value="1"/>
</dbReference>
<sequence>MMKYWKMAVALGCAALGAVQGAAAQEALKLKVASFVPETHHVAMQGTTYWMDQVRETLGDAVEFEYYPAQQAGKAAQLLELLKAGALDVVEVGIGYHTDKLPLMGVLEMPGLVRNACEGAYALRSMSDPGGLIQTNDLAPLGVRPLSYLVFPPYSAITRVPVRSLDDFDGLKLRTAGGAMELEVSTLGGVPVKMSSPDIYQSLSRGTLDGVMFTYLSTDQYDLNDVANYGVTGYGFASTAVLLLMTEQRLQSLPEDVRAAFLEAGVATDDNYCSFVDENEAATRDELVANGFEVHEFSEEEVARLDEMLTVVSEDWTSTLDRRGKPGSEALETFRGKLTEARGE</sequence>
<gene>
    <name evidence="5" type="ORF">P73_4444</name>
</gene>
<dbReference type="OrthoDB" id="7822595at2"/>
<evidence type="ECO:0008006" key="7">
    <source>
        <dbReference type="Google" id="ProtNLM"/>
    </source>
</evidence>
<dbReference type="KEGG" id="cid:P73_4444"/>
<feature type="chain" id="PRO_5002100801" description="TRAP dicarboxylate transporter subunit DctP" evidence="4">
    <location>
        <begin position="25"/>
        <end position="344"/>
    </location>
</feature>